<keyword evidence="3" id="KW-0489">Methyltransferase</keyword>
<dbReference type="Pfam" id="PF08241">
    <property type="entry name" value="Methyltransf_11"/>
    <property type="match status" value="1"/>
</dbReference>
<dbReference type="CDD" id="cd02440">
    <property type="entry name" value="AdoMet_MTases"/>
    <property type="match status" value="1"/>
</dbReference>
<reference evidence="3 4" key="1">
    <citation type="submission" date="2020-10" db="EMBL/GenBank/DDBJ databases">
        <title>Phylogeny of dyella-like bacteria.</title>
        <authorList>
            <person name="Fu J."/>
        </authorList>
    </citation>
    <scope>NUCLEOTIDE SEQUENCE [LARGE SCALE GENOMIC DNA]</scope>
    <source>
        <strain evidence="3 4">Gsoil3046</strain>
    </source>
</reference>
<dbReference type="EMBL" id="JADIKM010000001">
    <property type="protein sequence ID" value="MFK2903231.1"/>
    <property type="molecule type" value="Genomic_DNA"/>
</dbReference>
<evidence type="ECO:0000313" key="3">
    <source>
        <dbReference type="EMBL" id="MFK2903231.1"/>
    </source>
</evidence>
<protein>
    <submittedName>
        <fullName evidence="3">Methyltransferase domain-containing protein</fullName>
    </submittedName>
</protein>
<dbReference type="InterPro" id="IPR013216">
    <property type="entry name" value="Methyltransf_11"/>
</dbReference>
<dbReference type="SUPFAM" id="SSF53335">
    <property type="entry name" value="S-adenosyl-L-methionine-dependent methyltransferases"/>
    <property type="match status" value="1"/>
</dbReference>
<dbReference type="PANTHER" id="PTHR44068">
    <property type="entry name" value="ZGC:194242"/>
    <property type="match status" value="1"/>
</dbReference>
<dbReference type="Proteomes" id="UP001620460">
    <property type="component" value="Unassembled WGS sequence"/>
</dbReference>
<evidence type="ECO:0000259" key="2">
    <source>
        <dbReference type="Pfam" id="PF08241"/>
    </source>
</evidence>
<name>A0ABW8JST3_9GAMM</name>
<dbReference type="GO" id="GO:0032259">
    <property type="term" value="P:methylation"/>
    <property type="evidence" value="ECO:0007669"/>
    <property type="project" value="UniProtKB-KW"/>
</dbReference>
<dbReference type="Gene3D" id="3.40.50.150">
    <property type="entry name" value="Vaccinia Virus protein VP39"/>
    <property type="match status" value="1"/>
</dbReference>
<gene>
    <name evidence="3" type="ORF">ISP17_04590</name>
</gene>
<dbReference type="InterPro" id="IPR029063">
    <property type="entry name" value="SAM-dependent_MTases_sf"/>
</dbReference>
<dbReference type="InterPro" id="IPR050447">
    <property type="entry name" value="Erg6_SMT_methyltransf"/>
</dbReference>
<keyword evidence="4" id="KW-1185">Reference proteome</keyword>
<feature type="domain" description="Methyltransferase type 11" evidence="2">
    <location>
        <begin position="122"/>
        <end position="172"/>
    </location>
</feature>
<sequence length="256" mass="28998">MKLFKTAKYALAGWLPGGRCHCVMCGHRVWCFMPYMRGSAGVPELMRVINTVGSDPDWFECPRCGAHDRERHLLMYLEKTDMLMGMRGKAVLHFAPEKRLALRISDVAPARYVPCDLYPSSPDVQRVDMLQMQFADQSFDVVIANHVLEHVDDDLKALKEIHRVLKSGGHAILQTPYSAKLHRTWQDPGIDTDAARLQAYGQADHVRLFGRDIFDRIVAAGFECHVQQHADLLGDVDARSCGVNPIEPLFLFRKPE</sequence>
<dbReference type="GO" id="GO:0008168">
    <property type="term" value="F:methyltransferase activity"/>
    <property type="evidence" value="ECO:0007669"/>
    <property type="project" value="UniProtKB-KW"/>
</dbReference>
<organism evidence="3 4">
    <name type="scientific">Dyella ginsengisoli</name>
    <dbReference type="NCBI Taxonomy" id="363848"/>
    <lineage>
        <taxon>Bacteria</taxon>
        <taxon>Pseudomonadati</taxon>
        <taxon>Pseudomonadota</taxon>
        <taxon>Gammaproteobacteria</taxon>
        <taxon>Lysobacterales</taxon>
        <taxon>Rhodanobacteraceae</taxon>
        <taxon>Dyella</taxon>
    </lineage>
</organism>
<accession>A0ABW8JST3</accession>
<keyword evidence="1" id="KW-0808">Transferase</keyword>
<proteinExistence type="predicted"/>
<comment type="caution">
    <text evidence="3">The sequence shown here is derived from an EMBL/GenBank/DDBJ whole genome shotgun (WGS) entry which is preliminary data.</text>
</comment>
<evidence type="ECO:0000256" key="1">
    <source>
        <dbReference type="ARBA" id="ARBA00022679"/>
    </source>
</evidence>
<dbReference type="PANTHER" id="PTHR44068:SF11">
    <property type="entry name" value="GERANYL DIPHOSPHATE 2-C-METHYLTRANSFERASE"/>
    <property type="match status" value="1"/>
</dbReference>
<evidence type="ECO:0000313" key="4">
    <source>
        <dbReference type="Proteomes" id="UP001620460"/>
    </source>
</evidence>
<dbReference type="RefSeq" id="WP_404630490.1">
    <property type="nucleotide sequence ID" value="NZ_JADIKM010000001.1"/>
</dbReference>